<evidence type="ECO:0000256" key="6">
    <source>
        <dbReference type="SAM" id="SignalP"/>
    </source>
</evidence>
<sequence length="582" mass="63810">MKLILCCVRSVRVLLFSVFCVSAFLIVSPVSAQDVASRHKENTIPPEVQIDFWSDYPNELLARSLVDRMTDEELYAQILMFGWAGAEPEKLLYQWVGGRGLGSVKVFGWNTDDINLVAKSISSLQKSAASRRFKIPLFVATDQEGGWIRHVKGETANTPGNMAIGASGYPADAWYSAYYISREIKALGINMNFAPPVDLFTNHDSTIIGTRSFGENPQKVGLLGGAFAAGSIAAGVIPTAKHFPGHGDTDSDSHIKLPVIDVDFETFKKRELVPFIYLIKENIPAVMSGHLSFPKIDSSGAPASLSKYFLTDLLRGELGYKGLIITDDMMMNGDTLYAGSLSNAFRMAIEAGNDIVISSTTARLNEALWTNNLSLMQQDELFRERIKDAAYNVIKAKLDYFKGGNAAPLYPDASSVSHHIPDKEGQLFFLEQACRSITFFKQGEVPLLSENAGSVLLAGSLPKFFEAGRKRYPDCAEFRFSYEPGPNETAWMSENIVKTAAGYDTVIICVSSERSAAIAQALKPLGKKVIVLSIMTPSYSFALDWADSILAGYSYSPYTFEALFGALNGEYTVRGTLPYTAQ</sequence>
<reference evidence="8 9" key="1">
    <citation type="submission" date="2017-02" db="EMBL/GenBank/DDBJ databases">
        <authorList>
            <person name="Peterson S.W."/>
        </authorList>
    </citation>
    <scope>NUCLEOTIDE SEQUENCE [LARGE SCALE GENOMIC DNA]</scope>
    <source>
        <strain evidence="8 9">ATCC BAA-908</strain>
    </source>
</reference>
<protein>
    <recommendedName>
        <fullName evidence="3">beta-N-acetylhexosaminidase</fullName>
        <ecNumber evidence="3">3.2.1.52</ecNumber>
    </recommendedName>
</protein>
<dbReference type="InterPro" id="IPR036881">
    <property type="entry name" value="Glyco_hydro_3_C_sf"/>
</dbReference>
<evidence type="ECO:0000313" key="8">
    <source>
        <dbReference type="EMBL" id="SJZ49011.1"/>
    </source>
</evidence>
<keyword evidence="5" id="KW-0326">Glycosidase</keyword>
<evidence type="ECO:0000313" key="9">
    <source>
        <dbReference type="Proteomes" id="UP000190423"/>
    </source>
</evidence>
<keyword evidence="9" id="KW-1185">Reference proteome</keyword>
<proteinExistence type="inferred from homology"/>
<evidence type="ECO:0000256" key="1">
    <source>
        <dbReference type="ARBA" id="ARBA00001231"/>
    </source>
</evidence>
<dbReference type="PANTHER" id="PTHR30480">
    <property type="entry name" value="BETA-HEXOSAMINIDASE-RELATED"/>
    <property type="match status" value="1"/>
</dbReference>
<dbReference type="InterPro" id="IPR017853">
    <property type="entry name" value="GH"/>
</dbReference>
<evidence type="ECO:0000256" key="2">
    <source>
        <dbReference type="ARBA" id="ARBA00005336"/>
    </source>
</evidence>
<dbReference type="RefSeq" id="WP_078933341.1">
    <property type="nucleotide sequence ID" value="NZ_FUWG01000010.1"/>
</dbReference>
<dbReference type="EC" id="3.2.1.52" evidence="3"/>
<feature type="signal peptide" evidence="6">
    <location>
        <begin position="1"/>
        <end position="32"/>
    </location>
</feature>
<dbReference type="OrthoDB" id="9805821at2"/>
<organism evidence="8 9">
    <name type="scientific">Treponema porcinum</name>
    <dbReference type="NCBI Taxonomy" id="261392"/>
    <lineage>
        <taxon>Bacteria</taxon>
        <taxon>Pseudomonadati</taxon>
        <taxon>Spirochaetota</taxon>
        <taxon>Spirochaetia</taxon>
        <taxon>Spirochaetales</taxon>
        <taxon>Treponemataceae</taxon>
        <taxon>Treponema</taxon>
    </lineage>
</organism>
<dbReference type="InterPro" id="IPR050226">
    <property type="entry name" value="NagZ_Beta-hexosaminidase"/>
</dbReference>
<dbReference type="InterPro" id="IPR036962">
    <property type="entry name" value="Glyco_hydro_3_N_sf"/>
</dbReference>
<dbReference type="Gene3D" id="3.40.50.1700">
    <property type="entry name" value="Glycoside hydrolase family 3 C-terminal domain"/>
    <property type="match status" value="1"/>
</dbReference>
<dbReference type="InterPro" id="IPR001764">
    <property type="entry name" value="Glyco_hydro_3_N"/>
</dbReference>
<dbReference type="AlphaFoldDB" id="A0A1T4L370"/>
<dbReference type="GO" id="GO:0005975">
    <property type="term" value="P:carbohydrate metabolic process"/>
    <property type="evidence" value="ECO:0007669"/>
    <property type="project" value="InterPro"/>
</dbReference>
<dbReference type="GO" id="GO:0009254">
    <property type="term" value="P:peptidoglycan turnover"/>
    <property type="evidence" value="ECO:0007669"/>
    <property type="project" value="TreeGrafter"/>
</dbReference>
<feature type="chain" id="PRO_5013159939" description="beta-N-acetylhexosaminidase" evidence="6">
    <location>
        <begin position="33"/>
        <end position="582"/>
    </location>
</feature>
<name>A0A1T4L370_TREPO</name>
<gene>
    <name evidence="8" type="ORF">SAMN02745149_01427</name>
</gene>
<dbReference type="Pfam" id="PF00933">
    <property type="entry name" value="Glyco_hydro_3"/>
    <property type="match status" value="1"/>
</dbReference>
<evidence type="ECO:0000256" key="3">
    <source>
        <dbReference type="ARBA" id="ARBA00012663"/>
    </source>
</evidence>
<dbReference type="PANTHER" id="PTHR30480:SF13">
    <property type="entry name" value="BETA-HEXOSAMINIDASE"/>
    <property type="match status" value="1"/>
</dbReference>
<comment type="catalytic activity">
    <reaction evidence="1">
        <text>Hydrolysis of terminal non-reducing N-acetyl-D-hexosamine residues in N-acetyl-beta-D-hexosaminides.</text>
        <dbReference type="EC" id="3.2.1.52"/>
    </reaction>
</comment>
<feature type="domain" description="Glycoside hydrolase family 3 N-terminal" evidence="7">
    <location>
        <begin position="83"/>
        <end position="394"/>
    </location>
</feature>
<comment type="similarity">
    <text evidence="2">Belongs to the glycosyl hydrolase 3 family.</text>
</comment>
<keyword evidence="4" id="KW-0378">Hydrolase</keyword>
<dbReference type="Gene3D" id="3.20.20.300">
    <property type="entry name" value="Glycoside hydrolase, family 3, N-terminal domain"/>
    <property type="match status" value="1"/>
</dbReference>
<dbReference type="Proteomes" id="UP000190423">
    <property type="component" value="Unassembled WGS sequence"/>
</dbReference>
<evidence type="ECO:0000256" key="4">
    <source>
        <dbReference type="ARBA" id="ARBA00022801"/>
    </source>
</evidence>
<dbReference type="EMBL" id="FUWG01000010">
    <property type="protein sequence ID" value="SJZ49011.1"/>
    <property type="molecule type" value="Genomic_DNA"/>
</dbReference>
<dbReference type="STRING" id="261392.SAMN02745149_01427"/>
<evidence type="ECO:0000256" key="5">
    <source>
        <dbReference type="ARBA" id="ARBA00023295"/>
    </source>
</evidence>
<dbReference type="SUPFAM" id="SSF51445">
    <property type="entry name" value="(Trans)glycosidases"/>
    <property type="match status" value="1"/>
</dbReference>
<keyword evidence="6" id="KW-0732">Signal</keyword>
<dbReference type="GeneID" id="78316723"/>
<dbReference type="GO" id="GO:0004563">
    <property type="term" value="F:beta-N-acetylhexosaminidase activity"/>
    <property type="evidence" value="ECO:0007669"/>
    <property type="project" value="UniProtKB-EC"/>
</dbReference>
<accession>A0A1T4L370</accession>
<evidence type="ECO:0000259" key="7">
    <source>
        <dbReference type="Pfam" id="PF00933"/>
    </source>
</evidence>